<dbReference type="AlphaFoldDB" id="A0A409XNE5"/>
<comment type="function">
    <text evidence="11">PPIases accelerate the folding of proteins. It catalyzes the cis-trans isomerization of proline imidic peptide bonds in oligopeptides. Involved in pre-mRNA splicing.</text>
</comment>
<reference evidence="18 19" key="1">
    <citation type="journal article" date="2018" name="Evol. Lett.">
        <title>Horizontal gene cluster transfer increased hallucinogenic mushroom diversity.</title>
        <authorList>
            <person name="Reynolds H.T."/>
            <person name="Vijayakumar V."/>
            <person name="Gluck-Thaler E."/>
            <person name="Korotkin H.B."/>
            <person name="Matheny P.B."/>
            <person name="Slot J.C."/>
        </authorList>
    </citation>
    <scope>NUCLEOTIDE SEQUENCE [LARGE SCALE GENOMIC DNA]</scope>
    <source>
        <strain evidence="18 19">2631</strain>
    </source>
</reference>
<feature type="compositionally biased region" description="Basic and acidic residues" evidence="16">
    <location>
        <begin position="177"/>
        <end position="198"/>
    </location>
</feature>
<evidence type="ECO:0000256" key="10">
    <source>
        <dbReference type="ARBA" id="ARBA00038509"/>
    </source>
</evidence>
<evidence type="ECO:0000256" key="12">
    <source>
        <dbReference type="ARBA" id="ARBA00067721"/>
    </source>
</evidence>
<comment type="caution">
    <text evidence="18">The sequence shown here is derived from an EMBL/GenBank/DDBJ whole genome shotgun (WGS) entry which is preliminary data.</text>
</comment>
<dbReference type="OrthoDB" id="442970at2759"/>
<feature type="compositionally biased region" description="Gly residues" evidence="16">
    <location>
        <begin position="484"/>
        <end position="495"/>
    </location>
</feature>
<evidence type="ECO:0000313" key="19">
    <source>
        <dbReference type="Proteomes" id="UP000283269"/>
    </source>
</evidence>
<evidence type="ECO:0000313" key="18">
    <source>
        <dbReference type="EMBL" id="PPQ92319.1"/>
    </source>
</evidence>
<name>A0A409XNE5_PSICY</name>
<feature type="compositionally biased region" description="Acidic residues" evidence="16">
    <location>
        <begin position="423"/>
        <end position="432"/>
    </location>
</feature>
<dbReference type="PROSITE" id="PS50072">
    <property type="entry name" value="CSA_PPIASE_2"/>
    <property type="match status" value="1"/>
</dbReference>
<gene>
    <name evidence="18" type="ORF">CVT25_008525</name>
</gene>
<dbReference type="Gene3D" id="2.40.100.10">
    <property type="entry name" value="Cyclophilin-like"/>
    <property type="match status" value="1"/>
</dbReference>
<accession>A0A409XNE5</accession>
<feature type="region of interest" description="Disordered" evidence="16">
    <location>
        <begin position="245"/>
        <end position="495"/>
    </location>
</feature>
<evidence type="ECO:0000256" key="7">
    <source>
        <dbReference type="ARBA" id="ARBA00023187"/>
    </source>
</evidence>
<dbReference type="GO" id="GO:0003755">
    <property type="term" value="F:peptidyl-prolyl cis-trans isomerase activity"/>
    <property type="evidence" value="ECO:0007669"/>
    <property type="project" value="UniProtKB-KW"/>
</dbReference>
<dbReference type="EC" id="5.2.1.8" evidence="4"/>
<feature type="domain" description="PPIase cyclophilin-type" evidence="17">
    <location>
        <begin position="12"/>
        <end position="161"/>
    </location>
</feature>
<dbReference type="PANTHER" id="PTHR45625:SF6">
    <property type="entry name" value="SPLICEOSOME-ASSOCIATED PROTEIN CWC27 HOMOLOG"/>
    <property type="match status" value="1"/>
</dbReference>
<evidence type="ECO:0000256" key="6">
    <source>
        <dbReference type="ARBA" id="ARBA00023110"/>
    </source>
</evidence>
<comment type="subcellular location">
    <subcellularLocation>
        <location evidence="2">Nucleus</location>
    </subcellularLocation>
</comment>
<evidence type="ECO:0000256" key="15">
    <source>
        <dbReference type="ARBA" id="ARBA00083804"/>
    </source>
</evidence>
<dbReference type="GO" id="GO:0008380">
    <property type="term" value="P:RNA splicing"/>
    <property type="evidence" value="ECO:0007669"/>
    <property type="project" value="UniProtKB-KW"/>
</dbReference>
<dbReference type="Proteomes" id="UP000283269">
    <property type="component" value="Unassembled WGS sequence"/>
</dbReference>
<evidence type="ECO:0000256" key="13">
    <source>
        <dbReference type="ARBA" id="ARBA00071024"/>
    </source>
</evidence>
<dbReference type="EMBL" id="NHYD01001056">
    <property type="protein sequence ID" value="PPQ92319.1"/>
    <property type="molecule type" value="Genomic_DNA"/>
</dbReference>
<dbReference type="InterPro" id="IPR044666">
    <property type="entry name" value="Cyclophilin_A-like"/>
</dbReference>
<dbReference type="PROSITE" id="PS00170">
    <property type="entry name" value="CSA_PPIASE_1"/>
    <property type="match status" value="1"/>
</dbReference>
<keyword evidence="6" id="KW-0697">Rotamase</keyword>
<keyword evidence="19" id="KW-1185">Reference proteome</keyword>
<evidence type="ECO:0000256" key="2">
    <source>
        <dbReference type="ARBA" id="ARBA00004123"/>
    </source>
</evidence>
<evidence type="ECO:0000259" key="17">
    <source>
        <dbReference type="PROSITE" id="PS50072"/>
    </source>
</evidence>
<feature type="compositionally biased region" description="Basic residues" evidence="16">
    <location>
        <begin position="349"/>
        <end position="359"/>
    </location>
</feature>
<dbReference type="Pfam" id="PF00160">
    <property type="entry name" value="Pro_isomerase"/>
    <property type="match status" value="1"/>
</dbReference>
<dbReference type="FunFam" id="2.40.100.10:FF:000007">
    <property type="entry name" value="Peptidyl-prolyl cis-trans isomerase CWC27 homolog"/>
    <property type="match status" value="1"/>
</dbReference>
<keyword evidence="7" id="KW-0508">mRNA splicing</keyword>
<feature type="compositionally biased region" description="Basic and acidic residues" evidence="16">
    <location>
        <begin position="265"/>
        <end position="280"/>
    </location>
</feature>
<evidence type="ECO:0000256" key="11">
    <source>
        <dbReference type="ARBA" id="ARBA00055615"/>
    </source>
</evidence>
<proteinExistence type="inferred from homology"/>
<dbReference type="CDD" id="cd01925">
    <property type="entry name" value="cyclophilin_CeCYP16-like"/>
    <property type="match status" value="1"/>
</dbReference>
<evidence type="ECO:0000256" key="8">
    <source>
        <dbReference type="ARBA" id="ARBA00023235"/>
    </source>
</evidence>
<evidence type="ECO:0000256" key="9">
    <source>
        <dbReference type="ARBA" id="ARBA00023242"/>
    </source>
</evidence>
<evidence type="ECO:0000256" key="3">
    <source>
        <dbReference type="ARBA" id="ARBA00011524"/>
    </source>
</evidence>
<dbReference type="PRINTS" id="PR00153">
    <property type="entry name" value="CSAPPISMRASE"/>
</dbReference>
<evidence type="ECO:0000256" key="16">
    <source>
        <dbReference type="SAM" id="MobiDB-lite"/>
    </source>
</evidence>
<evidence type="ECO:0000256" key="14">
    <source>
        <dbReference type="ARBA" id="ARBA00082698"/>
    </source>
</evidence>
<dbReference type="InterPro" id="IPR002130">
    <property type="entry name" value="Cyclophilin-type_PPIase_dom"/>
</dbReference>
<comment type="subunit">
    <text evidence="3">Associated with the spliceosome.</text>
</comment>
<feature type="compositionally biased region" description="Basic and acidic residues" evidence="16">
    <location>
        <begin position="392"/>
        <end position="414"/>
    </location>
</feature>
<dbReference type="InterPro" id="IPR029000">
    <property type="entry name" value="Cyclophilin-like_dom_sf"/>
</dbReference>
<feature type="region of interest" description="Disordered" evidence="16">
    <location>
        <begin position="177"/>
        <end position="206"/>
    </location>
</feature>
<evidence type="ECO:0000256" key="1">
    <source>
        <dbReference type="ARBA" id="ARBA00000971"/>
    </source>
</evidence>
<keyword evidence="5" id="KW-0507">mRNA processing</keyword>
<dbReference type="InterPro" id="IPR020892">
    <property type="entry name" value="Cyclophilin-type_PPIase_CS"/>
</dbReference>
<evidence type="ECO:0000256" key="4">
    <source>
        <dbReference type="ARBA" id="ARBA00013194"/>
    </source>
</evidence>
<dbReference type="GO" id="GO:0071013">
    <property type="term" value="C:catalytic step 2 spliceosome"/>
    <property type="evidence" value="ECO:0007669"/>
    <property type="project" value="TreeGrafter"/>
</dbReference>
<dbReference type="InParanoid" id="A0A409XNE5"/>
<protein>
    <recommendedName>
        <fullName evidence="13">Peptidyl-prolyl isomerase CWC27</fullName>
        <ecNumber evidence="4">5.2.1.8</ecNumber>
    </recommendedName>
    <alternativeName>
        <fullName evidence="12">Peptidyl-prolyl isomerase cwc27</fullName>
    </alternativeName>
    <alternativeName>
        <fullName evidence="14 15">Rotamase CWC27</fullName>
    </alternativeName>
</protein>
<comment type="similarity">
    <text evidence="10">Belongs to the cyclophilin-type PPIase family. CWC27 subfamily.</text>
</comment>
<keyword evidence="8" id="KW-0413">Isomerase</keyword>
<keyword evidence="9" id="KW-0539">Nucleus</keyword>
<comment type="catalytic activity">
    <reaction evidence="1">
        <text>[protein]-peptidylproline (omega=180) = [protein]-peptidylproline (omega=0)</text>
        <dbReference type="Rhea" id="RHEA:16237"/>
        <dbReference type="Rhea" id="RHEA-COMP:10747"/>
        <dbReference type="Rhea" id="RHEA-COMP:10748"/>
        <dbReference type="ChEBI" id="CHEBI:83833"/>
        <dbReference type="ChEBI" id="CHEBI:83834"/>
        <dbReference type="EC" id="5.2.1.8"/>
    </reaction>
</comment>
<feature type="compositionally biased region" description="Basic and acidic residues" evidence="16">
    <location>
        <begin position="293"/>
        <end position="324"/>
    </location>
</feature>
<evidence type="ECO:0000256" key="5">
    <source>
        <dbReference type="ARBA" id="ARBA00022728"/>
    </source>
</evidence>
<feature type="compositionally biased region" description="Basic and acidic residues" evidence="16">
    <location>
        <begin position="443"/>
        <end position="478"/>
    </location>
</feature>
<sequence>MALPTNGRVILETTVGEIEIELWSKETPKACRNFLALAMEGYYDGVIFHRVVPGFLVQTGDKTGTGAGGESVYGEPFEDEIHPRLRFAHRGIVAMANNGTKNSNDSQFFITLDRADELHGKHTLFGRCIGDTVYNVMKIGEMELDGEGRPVYPPKIKSVRIVDNPFDDIVPRITAAEKRAQQRAREQAQREREEEQRRKGAKKNVKLLSFGADEDVGEDDSATFKKKPIFRPELVEKPRKVAAIPDFVSQPSSSSRVKPPTTSEPPKEHKVEKSSKKTNDSDDDDLSKIRQQRAKEKSALENARKTEIEKMEAEIRKLQKRKDGDDSDDEAARKRAKKSYLGEELAKYAKGRGLHKKGKKRDEGDVLAALSSFRGKLQSTMFADDPEDDAGEREGKGEGDREGKGKEREAETGKDGPAVPDGREEEGMEVDNDTGFMGHALHFAKDNIEETKAERDYEVIDPRQRGAQAREEERERKKAALKAKGGGVSGGRYRR</sequence>
<dbReference type="FunCoup" id="A0A409XNE5">
    <property type="interactions" value="323"/>
</dbReference>
<dbReference type="STRING" id="93625.A0A409XNE5"/>
<dbReference type="PANTHER" id="PTHR45625">
    <property type="entry name" value="PEPTIDYL-PROLYL CIS-TRANS ISOMERASE-RELATED"/>
    <property type="match status" value="1"/>
</dbReference>
<dbReference type="GO" id="GO:0006457">
    <property type="term" value="P:protein folding"/>
    <property type="evidence" value="ECO:0007669"/>
    <property type="project" value="InterPro"/>
</dbReference>
<organism evidence="18 19">
    <name type="scientific">Psilocybe cyanescens</name>
    <dbReference type="NCBI Taxonomy" id="93625"/>
    <lineage>
        <taxon>Eukaryota</taxon>
        <taxon>Fungi</taxon>
        <taxon>Dikarya</taxon>
        <taxon>Basidiomycota</taxon>
        <taxon>Agaricomycotina</taxon>
        <taxon>Agaricomycetes</taxon>
        <taxon>Agaricomycetidae</taxon>
        <taxon>Agaricales</taxon>
        <taxon>Agaricineae</taxon>
        <taxon>Strophariaceae</taxon>
        <taxon>Psilocybe</taxon>
    </lineage>
</organism>
<dbReference type="SUPFAM" id="SSF50891">
    <property type="entry name" value="Cyclophilin-like"/>
    <property type="match status" value="1"/>
</dbReference>
<keyword evidence="5" id="KW-0747">Spliceosome</keyword>